<keyword evidence="4 8" id="KW-0418">Kinase</keyword>
<sequence length="283" mass="30548">MESQGQTISRGVVKIGGAKGNKYDNLIGEMAERLRRGERWVLVHGASSFMEDLSKELNIEPKYVTSPSGFKSRFVSKSDLTLFRAACCLFSVSLVNLFGKFGINAVPLYPPDSISAIATRKDFLRVLEGGKVRLMRGNYSGYITSFVNEEIYSLWEAGAIPILPPLAVADDGEFLNVDGDRMAAAAAASLKADVLVILSNVPGLLKVPNDASTAIRRASLKDMPVLENYALGNMKRKLLAVKEALEGGVGSVIIGDSRQERPLSTALDGKGTVLCRDFMEAAV</sequence>
<dbReference type="InterPro" id="IPR001048">
    <property type="entry name" value="Asp/Glu/Uridylate_kinase"/>
</dbReference>
<evidence type="ECO:0000259" key="7">
    <source>
        <dbReference type="Pfam" id="PF00696"/>
    </source>
</evidence>
<keyword evidence="3" id="KW-0547">Nucleotide-binding</keyword>
<comment type="pathway">
    <text evidence="6">Amino-acid biosynthesis.</text>
</comment>
<accession>A0ABY1JAM6</accession>
<dbReference type="Proteomes" id="UP000185093">
    <property type="component" value="Unassembled WGS sequence"/>
</dbReference>
<protein>
    <submittedName>
        <fullName evidence="8">Acetylglutamate/LysW-gamma-L-alpha-aminoadipate kinase</fullName>
    </submittedName>
</protein>
<evidence type="ECO:0000256" key="6">
    <source>
        <dbReference type="ARBA" id="ARBA00029440"/>
    </source>
</evidence>
<dbReference type="RefSeq" id="WP_074198971.1">
    <property type="nucleotide sequence ID" value="NZ_FSQZ01000001.1"/>
</dbReference>
<keyword evidence="5" id="KW-0067">ATP-binding</keyword>
<evidence type="ECO:0000256" key="2">
    <source>
        <dbReference type="ARBA" id="ARBA00022679"/>
    </source>
</evidence>
<dbReference type="SUPFAM" id="SSF53633">
    <property type="entry name" value="Carbamate kinase-like"/>
    <property type="match status" value="1"/>
</dbReference>
<evidence type="ECO:0000256" key="4">
    <source>
        <dbReference type="ARBA" id="ARBA00022777"/>
    </source>
</evidence>
<dbReference type="Gene3D" id="3.40.1160.10">
    <property type="entry name" value="Acetylglutamate kinase-like"/>
    <property type="match status" value="1"/>
</dbReference>
<gene>
    <name evidence="8" type="ORF">SAMN05444368_0130</name>
</gene>
<proteinExistence type="predicted"/>
<reference evidence="8 9" key="1">
    <citation type="submission" date="2016-11" db="EMBL/GenBank/DDBJ databases">
        <authorList>
            <person name="Varghese N."/>
            <person name="Submissions S."/>
        </authorList>
    </citation>
    <scope>NUCLEOTIDE SEQUENCE [LARGE SCALE GENOMIC DNA]</scope>
    <source>
        <strain evidence="8 9">DSM 20664</strain>
    </source>
</reference>
<dbReference type="PRINTS" id="PR00474">
    <property type="entry name" value="GLU5KINASE"/>
</dbReference>
<dbReference type="InterPro" id="IPR001057">
    <property type="entry name" value="Glu/AcGlu_kinase"/>
</dbReference>
<evidence type="ECO:0000313" key="8">
    <source>
        <dbReference type="EMBL" id="SIN62303.1"/>
    </source>
</evidence>
<keyword evidence="1" id="KW-0028">Amino-acid biosynthesis</keyword>
<dbReference type="PIRSF" id="PIRSF000728">
    <property type="entry name" value="NAGK"/>
    <property type="match status" value="1"/>
</dbReference>
<dbReference type="PANTHER" id="PTHR23342">
    <property type="entry name" value="N-ACETYLGLUTAMATE SYNTHASE"/>
    <property type="match status" value="1"/>
</dbReference>
<evidence type="ECO:0000313" key="9">
    <source>
        <dbReference type="Proteomes" id="UP000185093"/>
    </source>
</evidence>
<keyword evidence="2" id="KW-0808">Transferase</keyword>
<name>A0ABY1JAM6_9BACT</name>
<evidence type="ECO:0000256" key="5">
    <source>
        <dbReference type="ARBA" id="ARBA00022840"/>
    </source>
</evidence>
<dbReference type="Pfam" id="PF00696">
    <property type="entry name" value="AA_kinase"/>
    <property type="match status" value="1"/>
</dbReference>
<organism evidence="8 9">
    <name type="scientific">Acetomicrobium flavidum</name>
    <dbReference type="NCBI Taxonomy" id="49896"/>
    <lineage>
        <taxon>Bacteria</taxon>
        <taxon>Thermotogati</taxon>
        <taxon>Synergistota</taxon>
        <taxon>Synergistia</taxon>
        <taxon>Synergistales</taxon>
        <taxon>Acetomicrobiaceae</taxon>
        <taxon>Acetomicrobium</taxon>
    </lineage>
</organism>
<dbReference type="InterPro" id="IPR004662">
    <property type="entry name" value="AcgluKinase_fam"/>
</dbReference>
<keyword evidence="9" id="KW-1185">Reference proteome</keyword>
<dbReference type="NCBIfam" id="NF010659">
    <property type="entry name" value="PRK14058.1-1"/>
    <property type="match status" value="1"/>
</dbReference>
<evidence type="ECO:0000256" key="1">
    <source>
        <dbReference type="ARBA" id="ARBA00022605"/>
    </source>
</evidence>
<evidence type="ECO:0000256" key="3">
    <source>
        <dbReference type="ARBA" id="ARBA00022741"/>
    </source>
</evidence>
<dbReference type="GO" id="GO:0016301">
    <property type="term" value="F:kinase activity"/>
    <property type="evidence" value="ECO:0007669"/>
    <property type="project" value="UniProtKB-KW"/>
</dbReference>
<feature type="domain" description="Aspartate/glutamate/uridylate kinase" evidence="7">
    <location>
        <begin position="12"/>
        <end position="255"/>
    </location>
</feature>
<dbReference type="InterPro" id="IPR036393">
    <property type="entry name" value="AceGlu_kinase-like_sf"/>
</dbReference>
<dbReference type="PANTHER" id="PTHR23342:SF20">
    <property type="entry name" value="[LYSW]-AMINOADIPATE KINASE"/>
    <property type="match status" value="1"/>
</dbReference>
<comment type="caution">
    <text evidence="8">The sequence shown here is derived from an EMBL/GenBank/DDBJ whole genome shotgun (WGS) entry which is preliminary data.</text>
</comment>
<dbReference type="EMBL" id="FSQZ01000001">
    <property type="protein sequence ID" value="SIN62303.1"/>
    <property type="molecule type" value="Genomic_DNA"/>
</dbReference>